<dbReference type="InterPro" id="IPR001360">
    <property type="entry name" value="Glyco_hydro_1"/>
</dbReference>
<dbReference type="AlphaFoldDB" id="A0A9D1KYQ5"/>
<evidence type="ECO:0000256" key="1">
    <source>
        <dbReference type="ARBA" id="ARBA00010838"/>
    </source>
</evidence>
<dbReference type="InterPro" id="IPR033132">
    <property type="entry name" value="GH_1_N_CS"/>
</dbReference>
<dbReference type="PANTHER" id="PTHR10353">
    <property type="entry name" value="GLYCOSYL HYDROLASE"/>
    <property type="match status" value="1"/>
</dbReference>
<reference evidence="7" key="2">
    <citation type="journal article" date="2021" name="PeerJ">
        <title>Extensive microbial diversity within the chicken gut microbiome revealed by metagenomics and culture.</title>
        <authorList>
            <person name="Gilroy R."/>
            <person name="Ravi A."/>
            <person name="Getino M."/>
            <person name="Pursley I."/>
            <person name="Horton D.L."/>
            <person name="Alikhan N.F."/>
            <person name="Baker D."/>
            <person name="Gharbi K."/>
            <person name="Hall N."/>
            <person name="Watson M."/>
            <person name="Adriaenssens E.M."/>
            <person name="Foster-Nyarko E."/>
            <person name="Jarju S."/>
            <person name="Secka A."/>
            <person name="Antonio M."/>
            <person name="Oren A."/>
            <person name="Chaudhuri R.R."/>
            <person name="La Ragione R."/>
            <person name="Hildebrand F."/>
            <person name="Pallen M.J."/>
        </authorList>
    </citation>
    <scope>NUCLEOTIDE SEQUENCE</scope>
    <source>
        <strain evidence="7">CHK187-14744</strain>
    </source>
</reference>
<reference evidence="7" key="1">
    <citation type="submission" date="2020-10" db="EMBL/GenBank/DDBJ databases">
        <authorList>
            <person name="Gilroy R."/>
        </authorList>
    </citation>
    <scope>NUCLEOTIDE SEQUENCE</scope>
    <source>
        <strain evidence="7">CHK187-14744</strain>
    </source>
</reference>
<dbReference type="Gene3D" id="3.20.20.80">
    <property type="entry name" value="Glycosidases"/>
    <property type="match status" value="1"/>
</dbReference>
<evidence type="ECO:0000256" key="3">
    <source>
        <dbReference type="ARBA" id="ARBA00023295"/>
    </source>
</evidence>
<keyword evidence="3 6" id="KW-0326">Glycosidase</keyword>
<accession>A0A9D1KYQ5</accession>
<gene>
    <name evidence="7" type="ORF">IAB63_11250</name>
</gene>
<evidence type="ECO:0000256" key="2">
    <source>
        <dbReference type="ARBA" id="ARBA00022801"/>
    </source>
</evidence>
<evidence type="ECO:0000313" key="7">
    <source>
        <dbReference type="EMBL" id="HIU03815.1"/>
    </source>
</evidence>
<protein>
    <submittedName>
        <fullName evidence="7">Family 1 glycosylhydrolase</fullName>
    </submittedName>
</protein>
<proteinExistence type="inferred from homology"/>
<dbReference type="EMBL" id="DVLT01000074">
    <property type="protein sequence ID" value="HIU03815.1"/>
    <property type="molecule type" value="Genomic_DNA"/>
</dbReference>
<dbReference type="FunFam" id="3.20.20.80:FF:000004">
    <property type="entry name" value="Beta-glucosidase 6-phospho-beta-glucosidase"/>
    <property type="match status" value="1"/>
</dbReference>
<dbReference type="PANTHER" id="PTHR10353:SF122">
    <property type="entry name" value="6-PHOSPHO-BETA-GLUCOSIDASE ASCB-RELATED"/>
    <property type="match status" value="1"/>
</dbReference>
<organism evidence="7 8">
    <name type="scientific">Candidatus Onthocola gallistercoris</name>
    <dbReference type="NCBI Taxonomy" id="2840876"/>
    <lineage>
        <taxon>Bacteria</taxon>
        <taxon>Bacillati</taxon>
        <taxon>Bacillota</taxon>
        <taxon>Bacilli</taxon>
        <taxon>Candidatus Onthocola</taxon>
    </lineage>
</organism>
<dbReference type="InterPro" id="IPR018120">
    <property type="entry name" value="Glyco_hydro_1_AS"/>
</dbReference>
<evidence type="ECO:0000256" key="6">
    <source>
        <dbReference type="RuleBase" id="RU004468"/>
    </source>
</evidence>
<dbReference type="InterPro" id="IPR017853">
    <property type="entry name" value="GH"/>
</dbReference>
<dbReference type="GO" id="GO:0008422">
    <property type="term" value="F:beta-glucosidase activity"/>
    <property type="evidence" value="ECO:0007669"/>
    <property type="project" value="TreeGrafter"/>
</dbReference>
<evidence type="ECO:0000313" key="8">
    <source>
        <dbReference type="Proteomes" id="UP000824164"/>
    </source>
</evidence>
<dbReference type="Proteomes" id="UP000824164">
    <property type="component" value="Unassembled WGS sequence"/>
</dbReference>
<dbReference type="SUPFAM" id="SSF51445">
    <property type="entry name" value="(Trans)glycosidases"/>
    <property type="match status" value="1"/>
</dbReference>
<feature type="active site" description="Nucleophile" evidence="4">
    <location>
        <position position="382"/>
    </location>
</feature>
<sequence length="484" mass="55649">MSFPEGFLWGGAVAANQVEGAWNVDGKGWSVDDVATYKPNADVKDYKTHVAISSEAIEKAMKDTDDTYYPKRRGIDFYHHYKEDLALFAEMGFKVFRLSIAWTRIYPTGEEETPNEAGLQFYENVFKEMKRLGIEPLVTLSHYEMPLALSLKYNGWTDRRVVDMFVKFCRTCFERYGKYVKYWLSFNEVDSIHRHPFITAGIIPDRCGEAGETACCYQALHHQFVAAAMITKDCHEIIPGSQMGCMLTKLMTYPRTCAPEDVAATQKKNLENMFYSDVMVFGEYPRMILRDLEKRHIDIKMEPGDLQILKEGTVDFLSFSYYMSMTESVDPNAERTPGNTVLGVKNPYLPSSEWGWQVDPVGLRVSLIELYDRYKKPLFIVENGIGSRDTVEADGSIHDPYRIEYFRRHFKEMEKAIDDGVELMGYTSWAPIDLISASTSQMSKRYGFIYVDQDDLGNGTLKRSRKDSFYWYKKVIATNGADMD</sequence>
<evidence type="ECO:0000256" key="4">
    <source>
        <dbReference type="PROSITE-ProRule" id="PRU10055"/>
    </source>
</evidence>
<comment type="similarity">
    <text evidence="1 5">Belongs to the glycosyl hydrolase 1 family.</text>
</comment>
<name>A0A9D1KYQ5_9FIRM</name>
<dbReference type="PROSITE" id="PS00572">
    <property type="entry name" value="GLYCOSYL_HYDROL_F1_1"/>
    <property type="match status" value="1"/>
</dbReference>
<dbReference type="GO" id="GO:0016052">
    <property type="term" value="P:carbohydrate catabolic process"/>
    <property type="evidence" value="ECO:0007669"/>
    <property type="project" value="TreeGrafter"/>
</dbReference>
<dbReference type="GO" id="GO:0005829">
    <property type="term" value="C:cytosol"/>
    <property type="evidence" value="ECO:0007669"/>
    <property type="project" value="TreeGrafter"/>
</dbReference>
<evidence type="ECO:0000256" key="5">
    <source>
        <dbReference type="RuleBase" id="RU003690"/>
    </source>
</evidence>
<comment type="caution">
    <text evidence="7">The sequence shown here is derived from an EMBL/GenBank/DDBJ whole genome shotgun (WGS) entry which is preliminary data.</text>
</comment>
<dbReference type="Pfam" id="PF00232">
    <property type="entry name" value="Glyco_hydro_1"/>
    <property type="match status" value="1"/>
</dbReference>
<keyword evidence="2 6" id="KW-0378">Hydrolase</keyword>
<dbReference type="PRINTS" id="PR00131">
    <property type="entry name" value="GLHYDRLASE1"/>
</dbReference>
<dbReference type="PROSITE" id="PS00653">
    <property type="entry name" value="GLYCOSYL_HYDROL_F1_2"/>
    <property type="match status" value="1"/>
</dbReference>